<feature type="domain" description="Cyclin-like" evidence="9">
    <location>
        <begin position="216"/>
        <end position="304"/>
    </location>
</feature>
<dbReference type="PANTHER" id="PTHR10177">
    <property type="entry name" value="CYCLINS"/>
    <property type="match status" value="1"/>
</dbReference>
<dbReference type="FunFam" id="1.10.472.10:FF:000001">
    <property type="entry name" value="G2/mitotic-specific cyclin"/>
    <property type="match status" value="1"/>
</dbReference>
<keyword evidence="4" id="KW-0131">Cell cycle</keyword>
<dbReference type="Proteomes" id="UP001374535">
    <property type="component" value="Chromosome 2"/>
</dbReference>
<dbReference type="FunFam" id="1.10.472.10:FF:000220">
    <property type="entry name" value="Cyclin superfamily protein, putative"/>
    <property type="match status" value="1"/>
</dbReference>
<proteinExistence type="inferred from homology"/>
<feature type="domain" description="Cyclin C-terminal" evidence="10">
    <location>
        <begin position="212"/>
        <end position="330"/>
    </location>
</feature>
<sequence>METRAASKRKANAMVLVQKQHPKRHRVALAELPNLPNHIVPGTRNPLKEKSRSVKNLNAKKPSPTTDQSSSLHIDESLVSDVYEYLHEMEMQKKRRPMVDYMEKVQKLITPTMRAILVDWLVEVAEEYKLLPDTLHLSVSYIDRFLSANPVIKSRLQLLGVSSMLISSKYEEMDPPCVNDFCSITDYTYDKAEVVKMEADILKSLNFEMGNPTVNTFLRRFVDVVSDNETTPNSQIEFLGRYLAELSLLDYDCLRFLPSVVAASAVFLSRFIITPELHPWTPSLNECSGYKPPELKECVLSLHDLYLLRKAASFKAVRNKYKQQKVIILIFGYSNVLQTCLPLLMYRIVTLKTSDAANCDEYISVAIS</sequence>
<evidence type="ECO:0000256" key="1">
    <source>
        <dbReference type="ARBA" id="ARBA00011177"/>
    </source>
</evidence>
<reference evidence="11 12" key="1">
    <citation type="journal article" date="2023" name="Life. Sci Alliance">
        <title>Evolutionary insights into 3D genome organization and epigenetic landscape of Vigna mungo.</title>
        <authorList>
            <person name="Junaid A."/>
            <person name="Singh B."/>
            <person name="Bhatia S."/>
        </authorList>
    </citation>
    <scope>NUCLEOTIDE SEQUENCE [LARGE SCALE GENOMIC DNA]</scope>
    <source>
        <strain evidence="11">Urdbean</strain>
    </source>
</reference>
<dbReference type="Gene3D" id="1.10.472.10">
    <property type="entry name" value="Cyclin-like"/>
    <property type="match status" value="2"/>
</dbReference>
<dbReference type="InterPro" id="IPR048258">
    <property type="entry name" value="Cyclins_cyclin-box"/>
</dbReference>
<dbReference type="Pfam" id="PF02984">
    <property type="entry name" value="Cyclin_C"/>
    <property type="match status" value="1"/>
</dbReference>
<dbReference type="SMART" id="SM01332">
    <property type="entry name" value="Cyclin_C"/>
    <property type="match status" value="1"/>
</dbReference>
<dbReference type="InterPro" id="IPR004367">
    <property type="entry name" value="Cyclin_C-dom"/>
</dbReference>
<comment type="subunit">
    <text evidence="1">Interacts with the CDC2 protein kinase to form a serine/threonine kinase holoenzyme complex also known as maturation promoting factor (MPF). The cyclin subunit imparts substrate specificity to the complex.</text>
</comment>
<protein>
    <recommendedName>
        <fullName evidence="5">B-like cyclin</fullName>
    </recommendedName>
</protein>
<evidence type="ECO:0000313" key="12">
    <source>
        <dbReference type="Proteomes" id="UP001374535"/>
    </source>
</evidence>
<evidence type="ECO:0000256" key="4">
    <source>
        <dbReference type="ARBA" id="ARBA00023306"/>
    </source>
</evidence>
<dbReference type="SUPFAM" id="SSF47954">
    <property type="entry name" value="Cyclin-like"/>
    <property type="match status" value="2"/>
</dbReference>
<keyword evidence="8" id="KW-0472">Membrane</keyword>
<evidence type="ECO:0000256" key="5">
    <source>
        <dbReference type="ARBA" id="ARBA00032263"/>
    </source>
</evidence>
<keyword evidence="8" id="KW-1133">Transmembrane helix</keyword>
<keyword evidence="2" id="KW-0132">Cell division</keyword>
<dbReference type="InterPro" id="IPR039361">
    <property type="entry name" value="Cyclin"/>
</dbReference>
<keyword evidence="3 6" id="KW-0195">Cyclin</keyword>
<dbReference type="InterPro" id="IPR006671">
    <property type="entry name" value="Cyclin_N"/>
</dbReference>
<dbReference type="GO" id="GO:0051301">
    <property type="term" value="P:cell division"/>
    <property type="evidence" value="ECO:0007669"/>
    <property type="project" value="UniProtKB-KW"/>
</dbReference>
<dbReference type="EMBL" id="CP144699">
    <property type="protein sequence ID" value="WVZ17987.1"/>
    <property type="molecule type" value="Genomic_DNA"/>
</dbReference>
<evidence type="ECO:0000256" key="2">
    <source>
        <dbReference type="ARBA" id="ARBA00022618"/>
    </source>
</evidence>
<evidence type="ECO:0000256" key="3">
    <source>
        <dbReference type="ARBA" id="ARBA00023127"/>
    </source>
</evidence>
<dbReference type="InterPro" id="IPR036915">
    <property type="entry name" value="Cyclin-like_sf"/>
</dbReference>
<feature type="domain" description="Cyclin-like" evidence="9">
    <location>
        <begin position="119"/>
        <end position="203"/>
    </location>
</feature>
<evidence type="ECO:0000256" key="7">
    <source>
        <dbReference type="SAM" id="MobiDB-lite"/>
    </source>
</evidence>
<evidence type="ECO:0000256" key="8">
    <source>
        <dbReference type="SAM" id="Phobius"/>
    </source>
</evidence>
<dbReference type="Pfam" id="PF00134">
    <property type="entry name" value="Cyclin_N"/>
    <property type="match status" value="1"/>
</dbReference>
<organism evidence="11 12">
    <name type="scientific">Vigna mungo</name>
    <name type="common">Black gram</name>
    <name type="synonym">Phaseolus mungo</name>
    <dbReference type="NCBI Taxonomy" id="3915"/>
    <lineage>
        <taxon>Eukaryota</taxon>
        <taxon>Viridiplantae</taxon>
        <taxon>Streptophyta</taxon>
        <taxon>Embryophyta</taxon>
        <taxon>Tracheophyta</taxon>
        <taxon>Spermatophyta</taxon>
        <taxon>Magnoliopsida</taxon>
        <taxon>eudicotyledons</taxon>
        <taxon>Gunneridae</taxon>
        <taxon>Pentapetalae</taxon>
        <taxon>rosids</taxon>
        <taxon>fabids</taxon>
        <taxon>Fabales</taxon>
        <taxon>Fabaceae</taxon>
        <taxon>Papilionoideae</taxon>
        <taxon>50 kb inversion clade</taxon>
        <taxon>NPAAA clade</taxon>
        <taxon>indigoferoid/millettioid clade</taxon>
        <taxon>Phaseoleae</taxon>
        <taxon>Vigna</taxon>
    </lineage>
</organism>
<evidence type="ECO:0000313" key="11">
    <source>
        <dbReference type="EMBL" id="WVZ17987.1"/>
    </source>
</evidence>
<comment type="similarity">
    <text evidence="6">Belongs to the cyclin family.</text>
</comment>
<keyword evidence="12" id="KW-1185">Reference proteome</keyword>
<keyword evidence="8" id="KW-0812">Transmembrane</keyword>
<evidence type="ECO:0000259" key="9">
    <source>
        <dbReference type="SMART" id="SM00385"/>
    </source>
</evidence>
<dbReference type="PROSITE" id="PS00292">
    <property type="entry name" value="CYCLINS"/>
    <property type="match status" value="1"/>
</dbReference>
<evidence type="ECO:0000256" key="6">
    <source>
        <dbReference type="RuleBase" id="RU000383"/>
    </source>
</evidence>
<dbReference type="InterPro" id="IPR013763">
    <property type="entry name" value="Cyclin-like_dom"/>
</dbReference>
<dbReference type="CDD" id="cd20506">
    <property type="entry name" value="CYCLIN_AtCycA-like_rpt2"/>
    <property type="match status" value="1"/>
</dbReference>
<evidence type="ECO:0000259" key="10">
    <source>
        <dbReference type="SMART" id="SM01332"/>
    </source>
</evidence>
<dbReference type="AlphaFoldDB" id="A0AAQ3S5D5"/>
<gene>
    <name evidence="11" type="ORF">V8G54_005309</name>
</gene>
<dbReference type="SMART" id="SM00385">
    <property type="entry name" value="CYCLIN"/>
    <property type="match status" value="2"/>
</dbReference>
<feature type="region of interest" description="Disordered" evidence="7">
    <location>
        <begin position="37"/>
        <end position="71"/>
    </location>
</feature>
<name>A0AAQ3S5D5_VIGMU</name>
<accession>A0AAQ3S5D5</accession>
<feature type="transmembrane region" description="Helical" evidence="8">
    <location>
        <begin position="326"/>
        <end position="346"/>
    </location>
</feature>